<evidence type="ECO:0000313" key="1">
    <source>
        <dbReference type="EMBL" id="RWR23482.1"/>
    </source>
</evidence>
<organism evidence="1 2">
    <name type="scientific">Paenirhodobacter populi</name>
    <dbReference type="NCBI Taxonomy" id="2306993"/>
    <lineage>
        <taxon>Bacteria</taxon>
        <taxon>Pseudomonadati</taxon>
        <taxon>Pseudomonadota</taxon>
        <taxon>Alphaproteobacteria</taxon>
        <taxon>Rhodobacterales</taxon>
        <taxon>Rhodobacter group</taxon>
        <taxon>Paenirhodobacter</taxon>
    </lineage>
</organism>
<reference evidence="1 2" key="2">
    <citation type="submission" date="2019-01" db="EMBL/GenBank/DDBJ databases">
        <authorList>
            <person name="Li Y."/>
        </authorList>
    </citation>
    <scope>NUCLEOTIDE SEQUENCE [LARGE SCALE GENOMIC DNA]</scope>
    <source>
        <strain evidence="1 2">SK2B-1</strain>
    </source>
</reference>
<gene>
    <name evidence="1" type="ORF">D2T30_03280</name>
</gene>
<reference evidence="1 2" key="1">
    <citation type="submission" date="2019-01" db="EMBL/GenBank/DDBJ databases">
        <title>Sinorhodobacter populi sp. nov. isolated from the symptomatic bark tissue of Populus euramericana canker.</title>
        <authorList>
            <person name="Xu G."/>
        </authorList>
    </citation>
    <scope>NUCLEOTIDE SEQUENCE [LARGE SCALE GENOMIC DNA]</scope>
    <source>
        <strain evidence="1 2">SK2B-1</strain>
    </source>
</reference>
<dbReference type="AlphaFoldDB" id="A0A443JSL2"/>
<evidence type="ECO:0008006" key="3">
    <source>
        <dbReference type="Google" id="ProtNLM"/>
    </source>
</evidence>
<accession>A0A443JSL2</accession>
<dbReference type="RefSeq" id="WP_128182819.1">
    <property type="nucleotide sequence ID" value="NZ_JBHRSO010000023.1"/>
</dbReference>
<evidence type="ECO:0000313" key="2">
    <source>
        <dbReference type="Proteomes" id="UP000284476"/>
    </source>
</evidence>
<comment type="caution">
    <text evidence="1">The sequence shown here is derived from an EMBL/GenBank/DDBJ whole genome shotgun (WGS) entry which is preliminary data.</text>
</comment>
<sequence>MYFDGTTLITLLADPDRAAAALVGAHRRFTSPLAVIEVLAARPDAGVTEFLDAQGIELRDMPPAHRLVEFAQTEGGADVGRLLHGACAAYYEAEVFVLPPQV</sequence>
<dbReference type="EMBL" id="SAUZ01000003">
    <property type="protein sequence ID" value="RWR23482.1"/>
    <property type="molecule type" value="Genomic_DNA"/>
</dbReference>
<dbReference type="Proteomes" id="UP000284476">
    <property type="component" value="Unassembled WGS sequence"/>
</dbReference>
<name>A0A443JSL2_9RHOB</name>
<protein>
    <recommendedName>
        <fullName evidence="3">Type II toxin-antitoxin system VapC family toxin</fullName>
    </recommendedName>
</protein>
<proteinExistence type="predicted"/>